<dbReference type="SUPFAM" id="SSF48013">
    <property type="entry name" value="NusB-like"/>
    <property type="match status" value="1"/>
</dbReference>
<evidence type="ECO:0000256" key="4">
    <source>
        <dbReference type="ARBA" id="ARBA00023015"/>
    </source>
</evidence>
<accession>A0ABV4DSR1</accession>
<dbReference type="EMBL" id="JBGFFE010000001">
    <property type="protein sequence ID" value="MEY8762280.1"/>
    <property type="molecule type" value="Genomic_DNA"/>
</dbReference>
<evidence type="ECO:0000256" key="2">
    <source>
        <dbReference type="ARBA" id="ARBA00022814"/>
    </source>
</evidence>
<protein>
    <recommendedName>
        <fullName evidence="6">Transcription antitermination protein NusB</fullName>
    </recommendedName>
    <alternativeName>
        <fullName evidence="6">Antitermination factor NusB</fullName>
    </alternativeName>
</protein>
<keyword evidence="5 6" id="KW-0804">Transcription</keyword>
<dbReference type="Gene3D" id="1.10.940.10">
    <property type="entry name" value="NusB-like"/>
    <property type="match status" value="1"/>
</dbReference>
<gene>
    <name evidence="6 8" type="primary">nusB</name>
    <name evidence="8" type="ORF">AB8S09_01275</name>
</gene>
<evidence type="ECO:0000256" key="6">
    <source>
        <dbReference type="HAMAP-Rule" id="MF_00073"/>
    </source>
</evidence>
<name>A0ABV4DSR1_9CLOT</name>
<dbReference type="InterPro" id="IPR011605">
    <property type="entry name" value="NusB_fam"/>
</dbReference>
<comment type="similarity">
    <text evidence="1 6">Belongs to the NusB family.</text>
</comment>
<organism evidence="8 9">
    <name type="scientific">Clostridium lapidicellarium</name>
    <dbReference type="NCBI Taxonomy" id="3240931"/>
    <lineage>
        <taxon>Bacteria</taxon>
        <taxon>Bacillati</taxon>
        <taxon>Bacillota</taxon>
        <taxon>Clostridia</taxon>
        <taxon>Eubacteriales</taxon>
        <taxon>Clostridiaceae</taxon>
        <taxon>Clostridium</taxon>
    </lineage>
</organism>
<dbReference type="PANTHER" id="PTHR11078:SF3">
    <property type="entry name" value="ANTITERMINATION NUSB DOMAIN-CONTAINING PROTEIN"/>
    <property type="match status" value="1"/>
</dbReference>
<evidence type="ECO:0000256" key="5">
    <source>
        <dbReference type="ARBA" id="ARBA00023163"/>
    </source>
</evidence>
<dbReference type="InterPro" id="IPR006027">
    <property type="entry name" value="NusB_RsmB_TIM44"/>
</dbReference>
<dbReference type="PANTHER" id="PTHR11078">
    <property type="entry name" value="N UTILIZATION SUBSTANCE PROTEIN B-RELATED"/>
    <property type="match status" value="1"/>
</dbReference>
<feature type="domain" description="NusB/RsmB/TIM44" evidence="7">
    <location>
        <begin position="4"/>
        <end position="151"/>
    </location>
</feature>
<evidence type="ECO:0000313" key="8">
    <source>
        <dbReference type="EMBL" id="MEY8762280.1"/>
    </source>
</evidence>
<evidence type="ECO:0000313" key="9">
    <source>
        <dbReference type="Proteomes" id="UP001565220"/>
    </source>
</evidence>
<proteinExistence type="inferred from homology"/>
<reference evidence="8 9" key="1">
    <citation type="submission" date="2024-08" db="EMBL/GenBank/DDBJ databases">
        <title>Clostridium lapicellarii sp. nov., and Clostridium renhuaiense sp. nov., two species isolated from the mud in a fermentation cellar used for producing sauce-flavour Chinese liquors.</title>
        <authorList>
            <person name="Yang F."/>
            <person name="Wang H."/>
            <person name="Chen L.Q."/>
            <person name="Zhou N."/>
            <person name="Lu J.J."/>
            <person name="Pu X.X."/>
            <person name="Wan B."/>
            <person name="Wang L."/>
            <person name="Liu S.J."/>
        </authorList>
    </citation>
    <scope>NUCLEOTIDE SEQUENCE [LARGE SCALE GENOMIC DNA]</scope>
    <source>
        <strain evidence="8 9">MT-113</strain>
    </source>
</reference>
<evidence type="ECO:0000256" key="3">
    <source>
        <dbReference type="ARBA" id="ARBA00022884"/>
    </source>
</evidence>
<comment type="function">
    <text evidence="6">Involved in transcription antitermination. Required for transcription of ribosomal RNA (rRNA) genes. Binds specifically to the boxA antiterminator sequence of the ribosomal RNA (rrn) operons.</text>
</comment>
<dbReference type="Proteomes" id="UP001565220">
    <property type="component" value="Unassembled WGS sequence"/>
</dbReference>
<evidence type="ECO:0000259" key="7">
    <source>
        <dbReference type="Pfam" id="PF01029"/>
    </source>
</evidence>
<sequence>MNRRKSRELAMKLLFQMTINREKSGGIITNLKENVTEKGKNLTDDSEEEFYGEKIGDLKNMDIEYITRVLEGIEKNIDTIDKKIEMYLRKWRLNRLSKVDVAILRICTYEFLYEDGIPEKVSINEAIELAKKYSSNKSASFINGVLGNMIKDR</sequence>
<comment type="caution">
    <text evidence="8">The sequence shown here is derived from an EMBL/GenBank/DDBJ whole genome shotgun (WGS) entry which is preliminary data.</text>
</comment>
<keyword evidence="2 6" id="KW-0889">Transcription antitermination</keyword>
<dbReference type="HAMAP" id="MF_00073">
    <property type="entry name" value="NusB"/>
    <property type="match status" value="1"/>
</dbReference>
<dbReference type="RefSeq" id="WP_294184023.1">
    <property type="nucleotide sequence ID" value="NZ_JBGFFE010000001.1"/>
</dbReference>
<dbReference type="Pfam" id="PF01029">
    <property type="entry name" value="NusB"/>
    <property type="match status" value="1"/>
</dbReference>
<dbReference type="NCBIfam" id="TIGR01951">
    <property type="entry name" value="nusB"/>
    <property type="match status" value="1"/>
</dbReference>
<keyword evidence="4 6" id="KW-0805">Transcription regulation</keyword>
<keyword evidence="3 6" id="KW-0694">RNA-binding</keyword>
<keyword evidence="9" id="KW-1185">Reference proteome</keyword>
<dbReference type="InterPro" id="IPR035926">
    <property type="entry name" value="NusB-like_sf"/>
</dbReference>
<evidence type="ECO:0000256" key="1">
    <source>
        <dbReference type="ARBA" id="ARBA00005952"/>
    </source>
</evidence>